<feature type="transmembrane region" description="Helical" evidence="5">
    <location>
        <begin position="22"/>
        <end position="40"/>
    </location>
</feature>
<feature type="transmembrane region" description="Helical" evidence="5">
    <location>
        <begin position="350"/>
        <end position="371"/>
    </location>
</feature>
<feature type="transmembrane region" description="Helical" evidence="5">
    <location>
        <begin position="280"/>
        <end position="305"/>
    </location>
</feature>
<proteinExistence type="evidence at transcript level"/>
<keyword evidence="2 5" id="KW-0812">Transmembrane</keyword>
<feature type="transmembrane region" description="Helical" evidence="5">
    <location>
        <begin position="241"/>
        <end position="260"/>
    </location>
</feature>
<feature type="transmembrane region" description="Helical" evidence="5">
    <location>
        <begin position="160"/>
        <end position="181"/>
    </location>
</feature>
<evidence type="ECO:0000256" key="4">
    <source>
        <dbReference type="ARBA" id="ARBA00023136"/>
    </source>
</evidence>
<dbReference type="GO" id="GO:0016020">
    <property type="term" value="C:membrane"/>
    <property type="evidence" value="ECO:0007669"/>
    <property type="project" value="UniProtKB-SubCell"/>
</dbReference>
<dbReference type="PANTHER" id="PTHR22950:SF340">
    <property type="entry name" value="AMINO ACID TRANSPORTER TRANSMEMBRANE DOMAIN-CONTAINING PROTEIN-RELATED"/>
    <property type="match status" value="1"/>
</dbReference>
<accession>Q8T425</accession>
<evidence type="ECO:0000313" key="8">
    <source>
        <dbReference type="FlyBase" id="FBgn0052081"/>
    </source>
</evidence>
<evidence type="ECO:0000256" key="5">
    <source>
        <dbReference type="SAM" id="Phobius"/>
    </source>
</evidence>
<name>Q8T425_DROME</name>
<organism evidence="7">
    <name type="scientific">Drosophila melanogaster</name>
    <name type="common">Fruit fly</name>
    <dbReference type="NCBI Taxonomy" id="7227"/>
    <lineage>
        <taxon>Eukaryota</taxon>
        <taxon>Metazoa</taxon>
        <taxon>Ecdysozoa</taxon>
        <taxon>Arthropoda</taxon>
        <taxon>Hexapoda</taxon>
        <taxon>Insecta</taxon>
        <taxon>Pterygota</taxon>
        <taxon>Neoptera</taxon>
        <taxon>Endopterygota</taxon>
        <taxon>Diptera</taxon>
        <taxon>Brachycera</taxon>
        <taxon>Muscomorpha</taxon>
        <taxon>Ephydroidea</taxon>
        <taxon>Drosophilidae</taxon>
        <taxon>Drosophila</taxon>
        <taxon>Sophophora</taxon>
    </lineage>
</organism>
<dbReference type="FlyBase" id="FBgn0052081">
    <property type="gene designation" value="CG32081"/>
</dbReference>
<dbReference type="PANTHER" id="PTHR22950">
    <property type="entry name" value="AMINO ACID TRANSPORTER"/>
    <property type="match status" value="1"/>
</dbReference>
<dbReference type="HOGENOM" id="CLU_009646_0_1_1"/>
<feature type="domain" description="Amino acid transporter transmembrane" evidence="6">
    <location>
        <begin position="19"/>
        <end position="406"/>
    </location>
</feature>
<comment type="subcellular location">
    <subcellularLocation>
        <location evidence="1">Membrane</location>
        <topology evidence="1">Multi-pass membrane protein</topology>
    </subcellularLocation>
</comment>
<feature type="transmembrane region" description="Helical" evidence="5">
    <location>
        <begin position="112"/>
        <end position="132"/>
    </location>
</feature>
<dbReference type="Pfam" id="PF01490">
    <property type="entry name" value="Aa_trans"/>
    <property type="match status" value="1"/>
</dbReference>
<dbReference type="OrthoDB" id="1684102at2759"/>
<feature type="transmembrane region" description="Helical" evidence="5">
    <location>
        <begin position="46"/>
        <end position="72"/>
    </location>
</feature>
<evidence type="ECO:0000259" key="6">
    <source>
        <dbReference type="Pfam" id="PF01490"/>
    </source>
</evidence>
<evidence type="ECO:0000313" key="7">
    <source>
        <dbReference type="EMBL" id="AAL90125.1"/>
    </source>
</evidence>
<gene>
    <name evidence="7" type="primary">CG11806</name>
    <name evidence="8" type="ORF">CG32081</name>
</gene>
<protein>
    <submittedName>
        <fullName evidence="7">AT21186p</fullName>
    </submittedName>
</protein>
<dbReference type="AlphaFoldDB" id="Q8T425"/>
<keyword evidence="3 5" id="KW-1133">Transmembrane helix</keyword>
<feature type="transmembrane region" description="Helical" evidence="5">
    <location>
        <begin position="391"/>
        <end position="417"/>
    </location>
</feature>
<dbReference type="AGR" id="FB:FBgn0052081"/>
<feature type="transmembrane region" description="Helical" evidence="5">
    <location>
        <begin position="201"/>
        <end position="221"/>
    </location>
</feature>
<reference evidence="7" key="1">
    <citation type="submission" date="2002-03" db="EMBL/GenBank/DDBJ databases">
        <authorList>
            <person name="Stapleton M."/>
            <person name="Brokstein P."/>
            <person name="Hong L."/>
            <person name="Agbayani A."/>
            <person name="Carlson J."/>
            <person name="Champe M."/>
            <person name="Chavez C."/>
            <person name="Dorsett V."/>
            <person name="Dresnek D."/>
            <person name="Farfan D."/>
            <person name="Frise E."/>
            <person name="George R."/>
            <person name="Gonzalez M."/>
            <person name="Guarin H."/>
            <person name="Kronmiller B."/>
            <person name="Li P."/>
            <person name="Liao G."/>
            <person name="Miranda A."/>
            <person name="Mungall C.J."/>
            <person name="Nunoo J."/>
            <person name="Pacleb J."/>
            <person name="Paragas V."/>
            <person name="Park S."/>
            <person name="Patel S."/>
            <person name="Phouanenavong S."/>
            <person name="Wan K."/>
            <person name="Yu C."/>
            <person name="Lewis S.E."/>
            <person name="Rubin G.M."/>
            <person name="Celniker S."/>
        </authorList>
    </citation>
    <scope>NUCLEOTIDE SEQUENCE</scope>
</reference>
<dbReference type="EMBL" id="AY089387">
    <property type="protein sequence ID" value="AAL90125.1"/>
    <property type="molecule type" value="mRNA"/>
</dbReference>
<evidence type="ECO:0000256" key="2">
    <source>
        <dbReference type="ARBA" id="ARBA00022692"/>
    </source>
</evidence>
<sequence length="426" mass="47215">MGDKGGFDPYENRNVAHPISDIGAFFSLLKCVVGTGVMAIPLSFNYAGIITGIILLVSVCFMLIHGMQMLIICMIECSRRMQIGYATYPVAMVYSFDQGPRFFKYISKAGRYIVDGVLAFSQFGVCVVYNVFVADLRIYIAVIALCLIPPFQIRKLKYLVPFNILASILIYTGFSLMMYYLFVDLPPITERNILFGRIDKIPLFFGIALFSITSVGVMLAVEATMAKPRHYLGWFGILDRAILLVIISYVTFGLMGYWRYGDETAGSISLNIPTDEVLSQVAKGFIAAAIFLTYPLAGFVIIDIIMNHFWNKNGDLPNAALKESILRACTVVLICITAIIAPNLGPLLSLVGALTISLLNLVFPALIEICLYYPPEYNYGKLKWVLVKDIFYVIVGILILVQGTVFSATLTTALTAAPPDARFRFL</sequence>
<dbReference type="VEuPathDB" id="VectorBase:FBgn0052081"/>
<feature type="transmembrane region" description="Helical" evidence="5">
    <location>
        <begin position="325"/>
        <end position="344"/>
    </location>
</feature>
<evidence type="ECO:0000256" key="1">
    <source>
        <dbReference type="ARBA" id="ARBA00004141"/>
    </source>
</evidence>
<keyword evidence="4 5" id="KW-0472">Membrane</keyword>
<evidence type="ECO:0000256" key="3">
    <source>
        <dbReference type="ARBA" id="ARBA00022989"/>
    </source>
</evidence>
<dbReference type="ExpressionAtlas" id="Q8T425">
    <property type="expression patterns" value="baseline and differential"/>
</dbReference>
<dbReference type="InterPro" id="IPR013057">
    <property type="entry name" value="AA_transpt_TM"/>
</dbReference>